<dbReference type="STRING" id="310782.SAMN05216499_109219"/>
<keyword evidence="2" id="KW-1185">Reference proteome</keyword>
<proteinExistence type="predicted"/>
<dbReference type="AlphaFoldDB" id="A0A1M7HAW9"/>
<gene>
    <name evidence="1" type="ORF">SAMN05216499_109219</name>
</gene>
<protein>
    <submittedName>
        <fullName evidence="1">Dynamin family protein</fullName>
    </submittedName>
</protein>
<dbReference type="RefSeq" id="WP_073498875.1">
    <property type="nucleotide sequence ID" value="NZ_FRBI01000009.1"/>
</dbReference>
<dbReference type="Gene3D" id="3.40.50.300">
    <property type="entry name" value="P-loop containing nucleotide triphosphate hydrolases"/>
    <property type="match status" value="1"/>
</dbReference>
<reference evidence="1 2" key="1">
    <citation type="submission" date="2016-11" db="EMBL/GenBank/DDBJ databases">
        <authorList>
            <person name="Jaros S."/>
            <person name="Januszkiewicz K."/>
            <person name="Wedrychowicz H."/>
        </authorList>
    </citation>
    <scope>NUCLEOTIDE SEQUENCE [LARGE SCALE GENOMIC DNA]</scope>
    <source>
        <strain evidence="1 2">CGMCC 4.2025</strain>
    </source>
</reference>
<evidence type="ECO:0000313" key="2">
    <source>
        <dbReference type="Proteomes" id="UP000184111"/>
    </source>
</evidence>
<accession>A0A1M7HAW9</accession>
<name>A0A1M7HAW9_9ACTN</name>
<dbReference type="EMBL" id="FRBI01000009">
    <property type="protein sequence ID" value="SHM25741.1"/>
    <property type="molecule type" value="Genomic_DNA"/>
</dbReference>
<organism evidence="1 2">
    <name type="scientific">Actinacidiphila paucisporea</name>
    <dbReference type="NCBI Taxonomy" id="310782"/>
    <lineage>
        <taxon>Bacteria</taxon>
        <taxon>Bacillati</taxon>
        <taxon>Actinomycetota</taxon>
        <taxon>Actinomycetes</taxon>
        <taxon>Kitasatosporales</taxon>
        <taxon>Streptomycetaceae</taxon>
        <taxon>Actinacidiphila</taxon>
    </lineage>
</organism>
<sequence>MEIGTDLPPGVIAAYGASDGDVTNRKREHINLRVAEIELVVSQTLLPVKFFDLPGAEAPDATHEEIMRKAWAQADCFVYVSQGTATLTSNELALIKDLYNHHLQTRKRVLWVLTGIDRAHQLGNDNRPAWRATLASNNAYLRERFGSAPGTPDTFVGQGFVAVSPAWEAQAAFAENEGNITAAARSRDASRMNVLRDQLTDLIDSGAGQRHLAKIAEETRYLLRRRHRPIADMVATHQFGC</sequence>
<dbReference type="OrthoDB" id="4078029at2"/>
<evidence type="ECO:0000313" key="1">
    <source>
        <dbReference type="EMBL" id="SHM25741.1"/>
    </source>
</evidence>
<dbReference type="InterPro" id="IPR027417">
    <property type="entry name" value="P-loop_NTPase"/>
</dbReference>
<dbReference type="SUPFAM" id="SSF52540">
    <property type="entry name" value="P-loop containing nucleoside triphosphate hydrolases"/>
    <property type="match status" value="1"/>
</dbReference>
<dbReference type="Proteomes" id="UP000184111">
    <property type="component" value="Unassembled WGS sequence"/>
</dbReference>